<protein>
    <submittedName>
        <fullName evidence="1">Uncharacterized protein</fullName>
    </submittedName>
</protein>
<keyword evidence="2" id="KW-1185">Reference proteome</keyword>
<proteinExistence type="predicted"/>
<sequence>MVRRCAVKIQLGTGKQPLPPNQRIEVPRLLPGVGEPEVFGYFRQFGTIIRIEVDQQTASVWYANTPEAQRAGSKVNGCGLVGTVPVYEILDSDEEEDGVVTGNNMRLDIVEERGWVRPSAAVRAPSLAPQVPKPEPPTEQTKADLPMATAKRPRPEPTVARKPVQPAAKQSVPVQAPAQPPLRPTAMTEPKGDTTQTAAPNRAPSTKGKGAETSREEFGASPINMVIRCARTVTE</sequence>
<name>A0ACC1JBL4_9FUNG</name>
<accession>A0ACC1JBL4</accession>
<evidence type="ECO:0000313" key="1">
    <source>
        <dbReference type="EMBL" id="KAJ1945211.1"/>
    </source>
</evidence>
<dbReference type="Proteomes" id="UP001150603">
    <property type="component" value="Unassembled WGS sequence"/>
</dbReference>
<reference evidence="1" key="1">
    <citation type="submission" date="2022-07" db="EMBL/GenBank/DDBJ databases">
        <title>Phylogenomic reconstructions and comparative analyses of Kickxellomycotina fungi.</title>
        <authorList>
            <person name="Reynolds N.K."/>
            <person name="Stajich J.E."/>
            <person name="Barry K."/>
            <person name="Grigoriev I.V."/>
            <person name="Crous P."/>
            <person name="Smith M.E."/>
        </authorList>
    </citation>
    <scope>NUCLEOTIDE SEQUENCE</scope>
    <source>
        <strain evidence="1">NRRL 5244</strain>
    </source>
</reference>
<organism evidence="1 2">
    <name type="scientific">Linderina macrospora</name>
    <dbReference type="NCBI Taxonomy" id="4868"/>
    <lineage>
        <taxon>Eukaryota</taxon>
        <taxon>Fungi</taxon>
        <taxon>Fungi incertae sedis</taxon>
        <taxon>Zoopagomycota</taxon>
        <taxon>Kickxellomycotina</taxon>
        <taxon>Kickxellomycetes</taxon>
        <taxon>Kickxellales</taxon>
        <taxon>Kickxellaceae</taxon>
        <taxon>Linderina</taxon>
    </lineage>
</organism>
<evidence type="ECO:0000313" key="2">
    <source>
        <dbReference type="Proteomes" id="UP001150603"/>
    </source>
</evidence>
<gene>
    <name evidence="1" type="ORF">FBU59_002376</name>
</gene>
<comment type="caution">
    <text evidence="1">The sequence shown here is derived from an EMBL/GenBank/DDBJ whole genome shotgun (WGS) entry which is preliminary data.</text>
</comment>
<dbReference type="EMBL" id="JANBPW010001284">
    <property type="protein sequence ID" value="KAJ1945211.1"/>
    <property type="molecule type" value="Genomic_DNA"/>
</dbReference>